<dbReference type="Proteomes" id="UP000317800">
    <property type="component" value="Segment"/>
</dbReference>
<reference evidence="1 2" key="1">
    <citation type="submission" date="2019-06" db="EMBL/GenBank/DDBJ databases">
        <authorList>
            <person name="Hertel R."/>
        </authorList>
    </citation>
    <scope>NUCLEOTIDE SEQUENCE [LARGE SCALE GENOMIC DNA]</scope>
</reference>
<proteinExistence type="predicted"/>
<evidence type="ECO:0000313" key="1">
    <source>
        <dbReference type="EMBL" id="QDP42936.1"/>
    </source>
</evidence>
<sequence length="114" mass="13311">MKIDVTKLAIVLDYMQRGGEVFYEGRRLVWLDEHTVREDESHRWVVDGLAIKTKKLSAADWLKYGENDPDVGETYYMGHDMSVTQFGEFINKMSPVEFQRIARELVKLRNKATV</sequence>
<dbReference type="EMBL" id="MN043729">
    <property type="protein sequence ID" value="QDP42936.1"/>
    <property type="molecule type" value="Genomic_DNA"/>
</dbReference>
<name>A0A516KMX6_9CAUD</name>
<accession>A0A516KMX6</accession>
<keyword evidence="2" id="KW-1185">Reference proteome</keyword>
<gene>
    <name evidence="1" type="ORF">Goe8_c01630</name>
</gene>
<evidence type="ECO:0000313" key="2">
    <source>
        <dbReference type="Proteomes" id="UP000317800"/>
    </source>
</evidence>
<protein>
    <submittedName>
        <fullName evidence="1">Uncharacterized protein</fullName>
    </submittedName>
</protein>
<organism evidence="1 2">
    <name type="scientific">Bacillus phage vB_BmeM-Goe8</name>
    <dbReference type="NCBI Taxonomy" id="2593638"/>
    <lineage>
        <taxon>Viruses</taxon>
        <taxon>Duplodnaviria</taxon>
        <taxon>Heunggongvirae</taxon>
        <taxon>Uroviricota</taxon>
        <taxon>Caudoviricetes</taxon>
        <taxon>Herelleviridae</taxon>
        <taxon>Bastillevirinae</taxon>
        <taxon>Goettingenvirus</taxon>
        <taxon>Goettingenvirus goe8</taxon>
    </lineage>
</organism>